<dbReference type="GO" id="GO:0000064">
    <property type="term" value="F:L-ornithine transmembrane transporter activity"/>
    <property type="evidence" value="ECO:0007669"/>
    <property type="project" value="TreeGrafter"/>
</dbReference>
<dbReference type="GO" id="GO:0031966">
    <property type="term" value="C:mitochondrial membrane"/>
    <property type="evidence" value="ECO:0007669"/>
    <property type="project" value="UniProtKB-SubCell"/>
</dbReference>
<evidence type="ECO:0000256" key="3">
    <source>
        <dbReference type="ARBA" id="ARBA00022448"/>
    </source>
</evidence>
<evidence type="ECO:0000256" key="11">
    <source>
        <dbReference type="SAM" id="Phobius"/>
    </source>
</evidence>
<evidence type="ECO:0008006" key="14">
    <source>
        <dbReference type="Google" id="ProtNLM"/>
    </source>
</evidence>
<dbReference type="InterPro" id="IPR050567">
    <property type="entry name" value="Mitochondrial_Carrier"/>
</dbReference>
<evidence type="ECO:0000256" key="4">
    <source>
        <dbReference type="ARBA" id="ARBA00022692"/>
    </source>
</evidence>
<dbReference type="AlphaFoldDB" id="A0A1R2AR95"/>
<dbReference type="PANTHER" id="PTHR45624">
    <property type="entry name" value="MITOCHONDRIAL BASIC AMINO ACIDS TRANSPORTER-RELATED"/>
    <property type="match status" value="1"/>
</dbReference>
<dbReference type="InterPro" id="IPR023395">
    <property type="entry name" value="MCP_dom_sf"/>
</dbReference>
<evidence type="ECO:0000256" key="6">
    <source>
        <dbReference type="ARBA" id="ARBA00022989"/>
    </source>
</evidence>
<feature type="repeat" description="Solcar" evidence="9">
    <location>
        <begin position="176"/>
        <end position="259"/>
    </location>
</feature>
<protein>
    <recommendedName>
        <fullName evidence="14">Mitochondrial carrier protein</fullName>
    </recommendedName>
</protein>
<evidence type="ECO:0000256" key="7">
    <source>
        <dbReference type="ARBA" id="ARBA00023128"/>
    </source>
</evidence>
<keyword evidence="7" id="KW-0496">Mitochondrion</keyword>
<keyword evidence="4 9" id="KW-0812">Transmembrane</keyword>
<dbReference type="Proteomes" id="UP000187209">
    <property type="component" value="Unassembled WGS sequence"/>
</dbReference>
<feature type="repeat" description="Solcar" evidence="9">
    <location>
        <begin position="85"/>
        <end position="168"/>
    </location>
</feature>
<dbReference type="InterPro" id="IPR018108">
    <property type="entry name" value="MCP_transmembrane"/>
</dbReference>
<keyword evidence="8 9" id="KW-0472">Membrane</keyword>
<evidence type="ECO:0000256" key="9">
    <source>
        <dbReference type="PROSITE-ProRule" id="PRU00282"/>
    </source>
</evidence>
<accession>A0A1R2AR95</accession>
<comment type="subcellular location">
    <subcellularLocation>
        <location evidence="1">Mitochondrion membrane</location>
        <topology evidence="1">Multi-pass membrane protein</topology>
    </subcellularLocation>
</comment>
<dbReference type="EMBL" id="MPUH01001573">
    <property type="protein sequence ID" value="OMJ67051.1"/>
    <property type="molecule type" value="Genomic_DNA"/>
</dbReference>
<proteinExistence type="inferred from homology"/>
<dbReference type="Gene3D" id="1.50.40.10">
    <property type="entry name" value="Mitochondrial carrier domain"/>
    <property type="match status" value="1"/>
</dbReference>
<evidence type="ECO:0000313" key="12">
    <source>
        <dbReference type="EMBL" id="OMJ67051.1"/>
    </source>
</evidence>
<feature type="repeat" description="Solcar" evidence="9">
    <location>
        <begin position="1"/>
        <end position="80"/>
    </location>
</feature>
<dbReference type="Pfam" id="PF00153">
    <property type="entry name" value="Mito_carr"/>
    <property type="match status" value="3"/>
</dbReference>
<gene>
    <name evidence="12" type="ORF">SteCoe_35882</name>
</gene>
<comment type="caution">
    <text evidence="12">The sequence shown here is derived from an EMBL/GenBank/DDBJ whole genome shotgun (WGS) entry which is preliminary data.</text>
</comment>
<reference evidence="12 13" key="1">
    <citation type="submission" date="2016-11" db="EMBL/GenBank/DDBJ databases">
        <title>The macronuclear genome of Stentor coeruleus: a giant cell with tiny introns.</title>
        <authorList>
            <person name="Slabodnick M."/>
            <person name="Ruby J.G."/>
            <person name="Reiff S.B."/>
            <person name="Swart E.C."/>
            <person name="Gosai S."/>
            <person name="Prabakaran S."/>
            <person name="Witkowska E."/>
            <person name="Larue G.E."/>
            <person name="Fisher S."/>
            <person name="Freeman R.M."/>
            <person name="Gunawardena J."/>
            <person name="Chu W."/>
            <person name="Stover N.A."/>
            <person name="Gregory B.D."/>
            <person name="Nowacki M."/>
            <person name="Derisi J."/>
            <person name="Roy S.W."/>
            <person name="Marshall W.F."/>
            <person name="Sood P."/>
        </authorList>
    </citation>
    <scope>NUCLEOTIDE SEQUENCE [LARGE SCALE GENOMIC DNA]</scope>
    <source>
        <strain evidence="12">WM001</strain>
    </source>
</reference>
<evidence type="ECO:0000256" key="8">
    <source>
        <dbReference type="ARBA" id="ARBA00023136"/>
    </source>
</evidence>
<dbReference type="OrthoDB" id="14252at2759"/>
<evidence type="ECO:0000256" key="5">
    <source>
        <dbReference type="ARBA" id="ARBA00022737"/>
    </source>
</evidence>
<dbReference type="SUPFAM" id="SSF103506">
    <property type="entry name" value="Mitochondrial carrier"/>
    <property type="match status" value="1"/>
</dbReference>
<dbReference type="PROSITE" id="PS50920">
    <property type="entry name" value="SOLCAR"/>
    <property type="match status" value="3"/>
</dbReference>
<keyword evidence="3 10" id="KW-0813">Transport</keyword>
<feature type="transmembrane region" description="Helical" evidence="11">
    <location>
        <begin position="178"/>
        <end position="199"/>
    </location>
</feature>
<evidence type="ECO:0000313" key="13">
    <source>
        <dbReference type="Proteomes" id="UP000187209"/>
    </source>
</evidence>
<keyword evidence="5" id="KW-0677">Repeat</keyword>
<evidence type="ECO:0000256" key="10">
    <source>
        <dbReference type="RuleBase" id="RU000488"/>
    </source>
</evidence>
<keyword evidence="13" id="KW-1185">Reference proteome</keyword>
<evidence type="ECO:0000256" key="1">
    <source>
        <dbReference type="ARBA" id="ARBA00004225"/>
    </source>
</evidence>
<evidence type="ECO:0000256" key="2">
    <source>
        <dbReference type="ARBA" id="ARBA00006375"/>
    </source>
</evidence>
<feature type="transmembrane region" description="Helical" evidence="11">
    <location>
        <begin position="139"/>
        <end position="158"/>
    </location>
</feature>
<comment type="similarity">
    <text evidence="2 10">Belongs to the mitochondrial carrier (TC 2.A.29) family.</text>
</comment>
<sequence length="266" mass="29521">MIEALAGLSQGLGSTLSSYPLDTLKVRMQNSKYSSTKSCLKELLRNEGFSGLYKGASTIIATSPIRSSFSISFYTYLKHKFSNYDHFAKGFLAGCITGTVLSIVACPVELIKCEMQVPNSYKSTGECAKKLFLKSGFLGLYKGFLSTAIRDFFGFGVFFGVYEEIKGLIHYYNFKFTWWGWLLCGSVSGACCWVAILPIDCVKTRFQLAQHPVSYYDTLKVIVRTIGIQGLWTGISSCIIRSLIANGIGFSCYECVKEHLPRAMPV</sequence>
<name>A0A1R2AR95_9CILI</name>
<keyword evidence="6 11" id="KW-1133">Transmembrane helix</keyword>
<dbReference type="PANTHER" id="PTHR45624:SF12">
    <property type="entry name" value="MITOCHONDRIAL ORNITHINE TRANSPORTER 1"/>
    <property type="match status" value="1"/>
</dbReference>
<organism evidence="12 13">
    <name type="scientific">Stentor coeruleus</name>
    <dbReference type="NCBI Taxonomy" id="5963"/>
    <lineage>
        <taxon>Eukaryota</taxon>
        <taxon>Sar</taxon>
        <taxon>Alveolata</taxon>
        <taxon>Ciliophora</taxon>
        <taxon>Postciliodesmatophora</taxon>
        <taxon>Heterotrichea</taxon>
        <taxon>Heterotrichida</taxon>
        <taxon>Stentoridae</taxon>
        <taxon>Stentor</taxon>
    </lineage>
</organism>
<dbReference type="GO" id="GO:1990575">
    <property type="term" value="P:mitochondrial L-ornithine transmembrane transport"/>
    <property type="evidence" value="ECO:0007669"/>
    <property type="project" value="TreeGrafter"/>
</dbReference>